<protein>
    <recommendedName>
        <fullName evidence="8">Peptidase M48 domain-containing protein</fullName>
    </recommendedName>
</protein>
<dbReference type="AlphaFoldDB" id="A0A7D8YXJ4"/>
<keyword evidence="6" id="KW-0482">Metalloprotease</keyword>
<comment type="caution">
    <text evidence="9">The sequence shown here is derived from an EMBL/GenBank/DDBJ whole genome shotgun (WGS) entry which is preliminary data.</text>
</comment>
<dbReference type="GO" id="GO:0046872">
    <property type="term" value="F:metal ion binding"/>
    <property type="evidence" value="ECO:0007669"/>
    <property type="project" value="UniProtKB-KW"/>
</dbReference>
<organism evidence="9 10">
    <name type="scientific">Vanrija humicola</name>
    <name type="common">Yeast</name>
    <name type="synonym">Cryptococcus humicola</name>
    <dbReference type="NCBI Taxonomy" id="5417"/>
    <lineage>
        <taxon>Eukaryota</taxon>
        <taxon>Fungi</taxon>
        <taxon>Dikarya</taxon>
        <taxon>Basidiomycota</taxon>
        <taxon>Agaricomycotina</taxon>
        <taxon>Tremellomycetes</taxon>
        <taxon>Trichosporonales</taxon>
        <taxon>Trichosporonaceae</taxon>
        <taxon>Vanrija</taxon>
    </lineage>
</organism>
<name>A0A7D8YXJ4_VANHU</name>
<dbReference type="OrthoDB" id="7464992at2759"/>
<evidence type="ECO:0000256" key="4">
    <source>
        <dbReference type="ARBA" id="ARBA00022801"/>
    </source>
</evidence>
<evidence type="ECO:0000313" key="9">
    <source>
        <dbReference type="EMBL" id="TXT11138.1"/>
    </source>
</evidence>
<evidence type="ECO:0000256" key="7">
    <source>
        <dbReference type="SAM" id="Phobius"/>
    </source>
</evidence>
<dbReference type="CDD" id="cd07331">
    <property type="entry name" value="M48C_Oma1_like"/>
    <property type="match status" value="1"/>
</dbReference>
<dbReference type="PANTHER" id="PTHR22726:SF18">
    <property type="entry name" value="PEPTIDASE M48 DOMAIN-CONTAINING PROTEIN"/>
    <property type="match status" value="1"/>
</dbReference>
<evidence type="ECO:0000259" key="8">
    <source>
        <dbReference type="Pfam" id="PF01435"/>
    </source>
</evidence>
<dbReference type="PANTHER" id="PTHR22726">
    <property type="entry name" value="METALLOENDOPEPTIDASE OMA1"/>
    <property type="match status" value="1"/>
</dbReference>
<feature type="domain" description="Peptidase M48" evidence="8">
    <location>
        <begin position="263"/>
        <end position="444"/>
    </location>
</feature>
<keyword evidence="4" id="KW-0378">Hydrolase</keyword>
<keyword evidence="2" id="KW-0645">Protease</keyword>
<dbReference type="InterPro" id="IPR001915">
    <property type="entry name" value="Peptidase_M48"/>
</dbReference>
<dbReference type="Pfam" id="PF01435">
    <property type="entry name" value="Peptidase_M48"/>
    <property type="match status" value="1"/>
</dbReference>
<keyword evidence="7" id="KW-0812">Transmembrane</keyword>
<evidence type="ECO:0000256" key="6">
    <source>
        <dbReference type="ARBA" id="ARBA00023049"/>
    </source>
</evidence>
<feature type="transmembrane region" description="Helical" evidence="7">
    <location>
        <begin position="81"/>
        <end position="108"/>
    </location>
</feature>
<gene>
    <name evidence="9" type="ORF">VHUM_01889</name>
</gene>
<dbReference type="GO" id="GO:0006515">
    <property type="term" value="P:protein quality control for misfolded or incompletely synthesized proteins"/>
    <property type="evidence" value="ECO:0007669"/>
    <property type="project" value="TreeGrafter"/>
</dbReference>
<evidence type="ECO:0000313" key="10">
    <source>
        <dbReference type="Proteomes" id="UP000473826"/>
    </source>
</evidence>
<sequence>MRPPSAVRVWFSAARRAPVAAAPRRAGPAAASVRPLSVLAPGLRTPPPLIRPPRITTTPPSRLPSLCILRALHTSRPRRDVFFLSIPAIKSGLLGVTRFSLLFLPFVFRYKLWKKYKRTSWFLIQVPIFAFCIVLALGLNQDPRTGRWRLLLMGEREELAWSHRKHKEVLMHEGPLLLPPDDPRSQQVERVTARIITALEEQDKHVVSGASWPPREDFSRSMMSEREERFGDYSGRLSRFEPSATAHSAYMPFRPATQNPLKNMESADWNIYIIDHPQLNAFALPSKDLFLYTGLLDTLPKDDTMLAAVLAHEIAHVAQRHAVENLGFLNVAAVAFDVLRGISFALTISFPFVTDTAGMFINWLNDVVAQRAYSRKLEEEADAVGLELMAVAGYDPRAMLDLWELMACVEEDAQRQGQSVPIENRLQLLRTHPTSQARQEAIQHLLPKAMKVWESRRSTKRAAIERLKAAERKRAVEEAVAATAVAAEIKGVVEDEAAVAVAAEPERI</sequence>
<dbReference type="InterPro" id="IPR051156">
    <property type="entry name" value="Mito/Outer_Membr_Metalloprot"/>
</dbReference>
<reference evidence="9 10" key="1">
    <citation type="journal article" date="2019" name="PLoS Genet.">
        <title>Convergent evolution of linked mating-type loci in basidiomycete fungi.</title>
        <authorList>
            <person name="Sun S."/>
            <person name="Coelho M.A."/>
            <person name="Heitman J."/>
            <person name="Nowrousian M."/>
        </authorList>
    </citation>
    <scope>NUCLEOTIDE SEQUENCE [LARGE SCALE GENOMIC DNA]</scope>
    <source>
        <strain evidence="9 10">CBS 4282</strain>
    </source>
</reference>
<keyword evidence="5" id="KW-0862">Zinc</keyword>
<keyword evidence="3" id="KW-0479">Metal-binding</keyword>
<dbReference type="EMBL" id="QKWK01000004">
    <property type="protein sequence ID" value="TXT11138.1"/>
    <property type="molecule type" value="Genomic_DNA"/>
</dbReference>
<keyword evidence="7" id="KW-0472">Membrane</keyword>
<evidence type="ECO:0000256" key="5">
    <source>
        <dbReference type="ARBA" id="ARBA00022833"/>
    </source>
</evidence>
<comment type="cofactor">
    <cofactor evidence="1">
        <name>Zn(2+)</name>
        <dbReference type="ChEBI" id="CHEBI:29105"/>
    </cofactor>
</comment>
<keyword evidence="7" id="KW-1133">Transmembrane helix</keyword>
<evidence type="ECO:0000256" key="1">
    <source>
        <dbReference type="ARBA" id="ARBA00001947"/>
    </source>
</evidence>
<dbReference type="GO" id="GO:0004222">
    <property type="term" value="F:metalloendopeptidase activity"/>
    <property type="evidence" value="ECO:0007669"/>
    <property type="project" value="InterPro"/>
</dbReference>
<keyword evidence="10" id="KW-1185">Reference proteome</keyword>
<accession>A0A7D8YXJ4</accession>
<dbReference type="GO" id="GO:0005743">
    <property type="term" value="C:mitochondrial inner membrane"/>
    <property type="evidence" value="ECO:0007669"/>
    <property type="project" value="TreeGrafter"/>
</dbReference>
<feature type="transmembrane region" description="Helical" evidence="7">
    <location>
        <begin position="120"/>
        <end position="139"/>
    </location>
</feature>
<dbReference type="GO" id="GO:0034982">
    <property type="term" value="P:mitochondrial protein processing"/>
    <property type="evidence" value="ECO:0007669"/>
    <property type="project" value="TreeGrafter"/>
</dbReference>
<dbReference type="Proteomes" id="UP000473826">
    <property type="component" value="Unassembled WGS sequence"/>
</dbReference>
<proteinExistence type="predicted"/>
<evidence type="ECO:0000256" key="2">
    <source>
        <dbReference type="ARBA" id="ARBA00022670"/>
    </source>
</evidence>
<dbReference type="Gene3D" id="3.30.2010.10">
    <property type="entry name" value="Metalloproteases ('zincins'), catalytic domain"/>
    <property type="match status" value="1"/>
</dbReference>
<evidence type="ECO:0000256" key="3">
    <source>
        <dbReference type="ARBA" id="ARBA00022723"/>
    </source>
</evidence>